<reference evidence="1 2" key="1">
    <citation type="submission" date="2017-09" db="EMBL/GenBank/DDBJ databases">
        <title>Phenotypic and genotypic characterization of Colombian isolates of Neisseria meningitidis recovered from invasive disease.</title>
        <authorList>
            <person name="Duarte C."/>
            <person name="Gabastou J.M."/>
            <person name="Moreno J."/>
        </authorList>
    </citation>
    <scope>NUCLEOTIDE SEQUENCE [LARGE SCALE GENOMIC DNA]</scope>
    <source>
        <strain evidence="1 2">INS-Nm1124</strain>
    </source>
</reference>
<dbReference type="EMBL" id="NWXB01000038">
    <property type="protein sequence ID" value="RQJ63965.1"/>
    <property type="molecule type" value="Genomic_DNA"/>
</dbReference>
<gene>
    <name evidence="1" type="ORF">COI09_11865</name>
</gene>
<dbReference type="RefSeq" id="WP_002242602.1">
    <property type="nucleotide sequence ID" value="NZ_CP031333.1"/>
</dbReference>
<dbReference type="AlphaFoldDB" id="A0A0Y5L0A8"/>
<organism evidence="1 2">
    <name type="scientific">Neisseria meningitidis</name>
    <dbReference type="NCBI Taxonomy" id="487"/>
    <lineage>
        <taxon>Bacteria</taxon>
        <taxon>Pseudomonadati</taxon>
        <taxon>Pseudomonadota</taxon>
        <taxon>Betaproteobacteria</taxon>
        <taxon>Neisseriales</taxon>
        <taxon>Neisseriaceae</taxon>
        <taxon>Neisseria</taxon>
    </lineage>
</organism>
<dbReference type="Pfam" id="PF15593">
    <property type="entry name" value="Imm42"/>
    <property type="match status" value="1"/>
</dbReference>
<comment type="caution">
    <text evidence="1">The sequence shown here is derived from an EMBL/GenBank/DDBJ whole genome shotgun (WGS) entry which is preliminary data.</text>
</comment>
<evidence type="ECO:0000313" key="1">
    <source>
        <dbReference type="EMBL" id="RQJ63965.1"/>
    </source>
</evidence>
<sequence>MIFGNPYKFAIWIEEIDEWSSENFSEGIFTFFVNGDMIPQELPNTSTFLPNSLRSIQQFISIIDDLECPNLFDLDYCNAYIFLNDAVHYRNMKLSEEESYSYWKYCITEYIDNHEEKDNIWYLSNKHNEKLLYLNNNIIKESVFKKGYIKNIMEKIIMKYNYILNGNDKIYLT</sequence>
<dbReference type="Proteomes" id="UP000283829">
    <property type="component" value="Unassembled WGS sequence"/>
</dbReference>
<accession>A0A0Y5L0A8</accession>
<dbReference type="InterPro" id="IPR028958">
    <property type="entry name" value="Imm42"/>
</dbReference>
<protein>
    <submittedName>
        <fullName evidence="1">Uncharacterized protein</fullName>
    </submittedName>
</protein>
<name>A0A0Y5L0A8_NEIME</name>
<proteinExistence type="predicted"/>
<evidence type="ECO:0000313" key="2">
    <source>
        <dbReference type="Proteomes" id="UP000283829"/>
    </source>
</evidence>